<protein>
    <recommendedName>
        <fullName evidence="4">DUF2938 domain-containing protein</fullName>
    </recommendedName>
</protein>
<dbReference type="RefSeq" id="WP_093520120.1">
    <property type="nucleotide sequence ID" value="NZ_FOSK01000006.1"/>
</dbReference>
<dbReference type="Proteomes" id="UP000199598">
    <property type="component" value="Unassembled WGS sequence"/>
</dbReference>
<evidence type="ECO:0000313" key="2">
    <source>
        <dbReference type="EMBL" id="SFK56599.1"/>
    </source>
</evidence>
<dbReference type="InterPro" id="IPR021329">
    <property type="entry name" value="DUF2938"/>
</dbReference>
<evidence type="ECO:0008006" key="4">
    <source>
        <dbReference type="Google" id="ProtNLM"/>
    </source>
</evidence>
<reference evidence="2 3" key="1">
    <citation type="submission" date="2016-10" db="EMBL/GenBank/DDBJ databases">
        <authorList>
            <person name="Varghese N."/>
            <person name="Submissions S."/>
        </authorList>
    </citation>
    <scope>NUCLEOTIDE SEQUENCE [LARGE SCALE GENOMIC DNA]</scope>
    <source>
        <strain evidence="2 3">DSM 16392</strain>
    </source>
</reference>
<feature type="transmembrane region" description="Helical" evidence="1">
    <location>
        <begin position="143"/>
        <end position="166"/>
    </location>
</feature>
<keyword evidence="1" id="KW-0812">Transmembrane</keyword>
<sequence length="174" mass="19356">MHTTSLLINAILLGIGATIFMDLVAWVRLRFFAIPSLDYRLVGRWLLSMLRGQFQHQNIMQSSPQPFERSTGWIAHYVIGAVFAFFLLAVTGPTWLQNPTILMPLIIGLLSVGFPFFFMQPAFGFGIAASKTPAPAIARTRSLIAHLSFGIGLYLTGLCLSLQRIAEKWEPIFG</sequence>
<gene>
    <name evidence="2" type="ORF">SAMN04488518_106248</name>
</gene>
<name>A0A1I4ALG5_9HYPH</name>
<feature type="transmembrane region" description="Helical" evidence="1">
    <location>
        <begin position="6"/>
        <end position="27"/>
    </location>
</feature>
<keyword evidence="3" id="KW-1185">Reference proteome</keyword>
<accession>A0A1I4ALG5</accession>
<evidence type="ECO:0000256" key="1">
    <source>
        <dbReference type="SAM" id="Phobius"/>
    </source>
</evidence>
<feature type="transmembrane region" description="Helical" evidence="1">
    <location>
        <begin position="101"/>
        <end position="123"/>
    </location>
</feature>
<organism evidence="2 3">
    <name type="scientific">Pseudovibrio ascidiaceicola</name>
    <dbReference type="NCBI Taxonomy" id="285279"/>
    <lineage>
        <taxon>Bacteria</taxon>
        <taxon>Pseudomonadati</taxon>
        <taxon>Pseudomonadota</taxon>
        <taxon>Alphaproteobacteria</taxon>
        <taxon>Hyphomicrobiales</taxon>
        <taxon>Stappiaceae</taxon>
        <taxon>Pseudovibrio</taxon>
    </lineage>
</organism>
<evidence type="ECO:0000313" key="3">
    <source>
        <dbReference type="Proteomes" id="UP000199598"/>
    </source>
</evidence>
<comment type="caution">
    <text evidence="2">The sequence shown here is derived from an EMBL/GenBank/DDBJ whole genome shotgun (WGS) entry which is preliminary data.</text>
</comment>
<dbReference type="EMBL" id="FOSK01000006">
    <property type="protein sequence ID" value="SFK56599.1"/>
    <property type="molecule type" value="Genomic_DNA"/>
</dbReference>
<keyword evidence="1" id="KW-1133">Transmembrane helix</keyword>
<proteinExistence type="predicted"/>
<feature type="transmembrane region" description="Helical" evidence="1">
    <location>
        <begin position="74"/>
        <end position="95"/>
    </location>
</feature>
<keyword evidence="1" id="KW-0472">Membrane</keyword>
<dbReference type="Pfam" id="PF11158">
    <property type="entry name" value="DUF2938"/>
    <property type="match status" value="1"/>
</dbReference>